<name>A0A2P7QKS1_9SPHN</name>
<dbReference type="SMART" id="SM00448">
    <property type="entry name" value="REC"/>
    <property type="match status" value="1"/>
</dbReference>
<sequence length="243" mass="25795">MPDDRRIAWRPHPRAPAGRRRDRIPVHPDAAADGAGAVTRPVVHLVDDEDPVRRSIQLMLKVMGYDVLAYDSGTALLAGADALKPGCILLDLRMPDVDGLEVQRRLRRAAVDSPIVMMSGHGDLAVALQAMRDGAIAFLEKPFAKSALKQALDLAFLKLLDPAGYRAYLEEASDKVAVLDPAARAILGHIARGASNDGVAAMLGLSPPAIDVARARLFSDLGVDSVTDALRVAFAAGLGLSSE</sequence>
<evidence type="ECO:0000313" key="7">
    <source>
        <dbReference type="Proteomes" id="UP000241167"/>
    </source>
</evidence>
<comment type="caution">
    <text evidence="6">The sequence shown here is derived from an EMBL/GenBank/DDBJ whole genome shotgun (WGS) entry which is preliminary data.</text>
</comment>
<evidence type="ECO:0000256" key="3">
    <source>
        <dbReference type="PROSITE-ProRule" id="PRU00169"/>
    </source>
</evidence>
<dbReference type="Gene3D" id="3.40.50.2300">
    <property type="match status" value="1"/>
</dbReference>
<dbReference type="InterPro" id="IPR016032">
    <property type="entry name" value="Sig_transdc_resp-reg_C-effctor"/>
</dbReference>
<dbReference type="InterPro" id="IPR036388">
    <property type="entry name" value="WH-like_DNA-bd_sf"/>
</dbReference>
<dbReference type="InterPro" id="IPR011006">
    <property type="entry name" value="CheY-like_superfamily"/>
</dbReference>
<feature type="compositionally biased region" description="Basic residues" evidence="4">
    <location>
        <begin position="8"/>
        <end position="22"/>
    </location>
</feature>
<dbReference type="InterPro" id="IPR050595">
    <property type="entry name" value="Bact_response_regulator"/>
</dbReference>
<feature type="modified residue" description="4-aspartylphosphate" evidence="3">
    <location>
        <position position="91"/>
    </location>
</feature>
<dbReference type="SMART" id="SM00421">
    <property type="entry name" value="HTH_LUXR"/>
    <property type="match status" value="1"/>
</dbReference>
<evidence type="ECO:0000259" key="5">
    <source>
        <dbReference type="PROSITE" id="PS50110"/>
    </source>
</evidence>
<organism evidence="6 7">
    <name type="scientific">Allosphingosinicella deserti</name>
    <dbReference type="NCBI Taxonomy" id="2116704"/>
    <lineage>
        <taxon>Bacteria</taxon>
        <taxon>Pseudomonadati</taxon>
        <taxon>Pseudomonadota</taxon>
        <taxon>Alphaproteobacteria</taxon>
        <taxon>Sphingomonadales</taxon>
        <taxon>Sphingomonadaceae</taxon>
        <taxon>Allosphingosinicella</taxon>
    </lineage>
</organism>
<dbReference type="GO" id="GO:0000160">
    <property type="term" value="P:phosphorelay signal transduction system"/>
    <property type="evidence" value="ECO:0007669"/>
    <property type="project" value="InterPro"/>
</dbReference>
<proteinExistence type="predicted"/>
<dbReference type="SUPFAM" id="SSF52172">
    <property type="entry name" value="CheY-like"/>
    <property type="match status" value="1"/>
</dbReference>
<dbReference type="Proteomes" id="UP000241167">
    <property type="component" value="Unassembled WGS sequence"/>
</dbReference>
<evidence type="ECO:0000256" key="4">
    <source>
        <dbReference type="SAM" id="MobiDB-lite"/>
    </source>
</evidence>
<evidence type="ECO:0000256" key="2">
    <source>
        <dbReference type="ARBA" id="ARBA00023125"/>
    </source>
</evidence>
<dbReference type="GO" id="GO:0006355">
    <property type="term" value="P:regulation of DNA-templated transcription"/>
    <property type="evidence" value="ECO:0007669"/>
    <property type="project" value="InterPro"/>
</dbReference>
<feature type="region of interest" description="Disordered" evidence="4">
    <location>
        <begin position="1"/>
        <end position="33"/>
    </location>
</feature>
<dbReference type="SUPFAM" id="SSF46894">
    <property type="entry name" value="C-terminal effector domain of the bipartite response regulators"/>
    <property type="match status" value="1"/>
</dbReference>
<dbReference type="PANTHER" id="PTHR44591">
    <property type="entry name" value="STRESS RESPONSE REGULATOR PROTEIN 1"/>
    <property type="match status" value="1"/>
</dbReference>
<dbReference type="InterPro" id="IPR001789">
    <property type="entry name" value="Sig_transdc_resp-reg_receiver"/>
</dbReference>
<reference evidence="6 7" key="1">
    <citation type="submission" date="2018-03" db="EMBL/GenBank/DDBJ databases">
        <title>The draft genome of Sphingosinicella sp. GL-C-18.</title>
        <authorList>
            <person name="Liu L."/>
            <person name="Li L."/>
            <person name="Liang L."/>
            <person name="Zhang X."/>
            <person name="Wang T."/>
        </authorList>
    </citation>
    <scope>NUCLEOTIDE SEQUENCE [LARGE SCALE GENOMIC DNA]</scope>
    <source>
        <strain evidence="6 7">GL-C-18</strain>
    </source>
</reference>
<dbReference type="EMBL" id="PXYI01000006">
    <property type="protein sequence ID" value="PSJ38577.1"/>
    <property type="molecule type" value="Genomic_DNA"/>
</dbReference>
<protein>
    <submittedName>
        <fullName evidence="6">DNA-binding response regulator</fullName>
    </submittedName>
</protein>
<keyword evidence="2 6" id="KW-0238">DNA-binding</keyword>
<keyword evidence="1 3" id="KW-0597">Phosphoprotein</keyword>
<dbReference type="PANTHER" id="PTHR44591:SF25">
    <property type="entry name" value="CHEMOTAXIS TWO-COMPONENT RESPONSE REGULATOR"/>
    <property type="match status" value="1"/>
</dbReference>
<dbReference type="Pfam" id="PF00072">
    <property type="entry name" value="Response_reg"/>
    <property type="match status" value="1"/>
</dbReference>
<dbReference type="InterPro" id="IPR000792">
    <property type="entry name" value="Tscrpt_reg_LuxR_C"/>
</dbReference>
<dbReference type="GO" id="GO:0003677">
    <property type="term" value="F:DNA binding"/>
    <property type="evidence" value="ECO:0007669"/>
    <property type="project" value="UniProtKB-KW"/>
</dbReference>
<dbReference type="Gene3D" id="1.10.10.10">
    <property type="entry name" value="Winged helix-like DNA-binding domain superfamily/Winged helix DNA-binding domain"/>
    <property type="match status" value="1"/>
</dbReference>
<evidence type="ECO:0000313" key="6">
    <source>
        <dbReference type="EMBL" id="PSJ38577.1"/>
    </source>
</evidence>
<gene>
    <name evidence="6" type="primary">fixJ</name>
    <name evidence="6" type="ORF">C7I55_19355</name>
</gene>
<accession>A0A2P7QKS1</accession>
<feature type="domain" description="Response regulatory" evidence="5">
    <location>
        <begin position="42"/>
        <end position="156"/>
    </location>
</feature>
<keyword evidence="7" id="KW-1185">Reference proteome</keyword>
<dbReference type="AlphaFoldDB" id="A0A2P7QKS1"/>
<dbReference type="PROSITE" id="PS50110">
    <property type="entry name" value="RESPONSE_REGULATORY"/>
    <property type="match status" value="1"/>
</dbReference>
<evidence type="ECO:0000256" key="1">
    <source>
        <dbReference type="ARBA" id="ARBA00022553"/>
    </source>
</evidence>